<dbReference type="PATRIC" id="fig|1469144.10.peg.1333"/>
<dbReference type="SUPFAM" id="SSF51735">
    <property type="entry name" value="NAD(P)-binding Rossmann-fold domains"/>
    <property type="match status" value="1"/>
</dbReference>
<accession>A0A132MNY2</accession>
<sequence length="149" mass="15136">MVVTGADRPLGRAVVAALLRAGAAEVRATVRSRAAVADLAVLGVRVAVSDLVDPLRLGAVLEGAHTVIHLDDPAATWDYLLEAAEDTGLRRIVTVGAPGAGPPDPGSYDLVLVRCAAHEPAPALVNALVAADQRRGVTGVEVVDVGITG</sequence>
<protein>
    <recommendedName>
        <fullName evidence="1">NAD(P)-binding domain-containing protein</fullName>
    </recommendedName>
</protein>
<dbReference type="Pfam" id="PF13460">
    <property type="entry name" value="NAD_binding_10"/>
    <property type="match status" value="1"/>
</dbReference>
<keyword evidence="3" id="KW-1185">Reference proteome</keyword>
<evidence type="ECO:0000313" key="2">
    <source>
        <dbReference type="EMBL" id="KWW99566.1"/>
    </source>
</evidence>
<gene>
    <name evidence="2" type="ORF">LI90_1202</name>
</gene>
<evidence type="ECO:0000313" key="3">
    <source>
        <dbReference type="Proteomes" id="UP000070188"/>
    </source>
</evidence>
<proteinExistence type="predicted"/>
<dbReference type="AlphaFoldDB" id="A0A132MNY2"/>
<name>A0A132MNY2_9ACTN</name>
<dbReference type="InterPro" id="IPR036291">
    <property type="entry name" value="NAD(P)-bd_dom_sf"/>
</dbReference>
<dbReference type="Gene3D" id="3.40.50.720">
    <property type="entry name" value="NAD(P)-binding Rossmann-like Domain"/>
    <property type="match status" value="1"/>
</dbReference>
<dbReference type="EMBL" id="LAXD01000001">
    <property type="protein sequence ID" value="KWW99566.1"/>
    <property type="molecule type" value="Genomic_DNA"/>
</dbReference>
<feature type="domain" description="NAD(P)-binding" evidence="1">
    <location>
        <begin position="5"/>
        <end position="108"/>
    </location>
</feature>
<comment type="caution">
    <text evidence="2">The sequence shown here is derived from an EMBL/GenBank/DDBJ whole genome shotgun (WGS) entry which is preliminary data.</text>
</comment>
<dbReference type="Proteomes" id="UP000070188">
    <property type="component" value="Unassembled WGS sequence"/>
</dbReference>
<dbReference type="InterPro" id="IPR016040">
    <property type="entry name" value="NAD(P)-bd_dom"/>
</dbReference>
<evidence type="ECO:0000259" key="1">
    <source>
        <dbReference type="Pfam" id="PF13460"/>
    </source>
</evidence>
<reference evidence="3" key="1">
    <citation type="submission" date="2015-04" db="EMBL/GenBank/DDBJ databases">
        <title>Physiological reanalysis, assessment of diazotrophy, and genome sequences of multiple isolates of Streptomyces thermoautotrophicus.</title>
        <authorList>
            <person name="MacKellar D.C."/>
            <person name="Lieber L."/>
            <person name="Norman J."/>
            <person name="Bolger A."/>
            <person name="Tobin C."/>
            <person name="Murray J.W."/>
            <person name="Chang R."/>
            <person name="Ford T."/>
            <person name="Nguyen P.Q."/>
            <person name="Woodward J."/>
            <person name="Permingeat H."/>
            <person name="Joshi N.S."/>
            <person name="Silver P.A."/>
            <person name="Usadel B."/>
            <person name="Rutherford A.W."/>
            <person name="Friesen M."/>
            <person name="Prell J."/>
        </authorList>
    </citation>
    <scope>NUCLEOTIDE SEQUENCE [LARGE SCALE GENOMIC DNA]</scope>
    <source>
        <strain evidence="3">H1</strain>
    </source>
</reference>
<organism evidence="2 3">
    <name type="scientific">Carbonactinospora thermoautotrophica</name>
    <dbReference type="NCBI Taxonomy" id="1469144"/>
    <lineage>
        <taxon>Bacteria</taxon>
        <taxon>Bacillati</taxon>
        <taxon>Actinomycetota</taxon>
        <taxon>Actinomycetes</taxon>
        <taxon>Kitasatosporales</taxon>
        <taxon>Carbonactinosporaceae</taxon>
        <taxon>Carbonactinospora</taxon>
    </lineage>
</organism>
<dbReference type="STRING" id="1469144.LI90_1202"/>